<dbReference type="EMBL" id="LAZR01027291">
    <property type="protein sequence ID" value="KKL66172.1"/>
    <property type="molecule type" value="Genomic_DNA"/>
</dbReference>
<proteinExistence type="predicted"/>
<dbReference type="AlphaFoldDB" id="A0A0F9DUZ4"/>
<evidence type="ECO:0000313" key="1">
    <source>
        <dbReference type="EMBL" id="KKL21491.1"/>
    </source>
</evidence>
<dbReference type="EMBL" id="LAZR01037711">
    <property type="protein sequence ID" value="KKL21491.1"/>
    <property type="molecule type" value="Genomic_DNA"/>
</dbReference>
<accession>A0A0F9DUZ4</accession>
<gene>
    <name evidence="2" type="ORF">LCGC14_2147640</name>
    <name evidence="1" type="ORF">LCGC14_2444920</name>
</gene>
<evidence type="ECO:0000313" key="2">
    <source>
        <dbReference type="EMBL" id="KKL66172.1"/>
    </source>
</evidence>
<comment type="caution">
    <text evidence="1">The sequence shown here is derived from an EMBL/GenBank/DDBJ whole genome shotgun (WGS) entry which is preliminary data.</text>
</comment>
<name>A0A0F9DUZ4_9ZZZZ</name>
<protein>
    <submittedName>
        <fullName evidence="1">Uncharacterized protein</fullName>
    </submittedName>
</protein>
<sequence>MPTVYRVEEPLSGGALPGDHLVYWGGTEWTLQRQVKCPSDKDMAYLKRLRHNPRPGSCAVERL</sequence>
<organism evidence="1">
    <name type="scientific">marine sediment metagenome</name>
    <dbReference type="NCBI Taxonomy" id="412755"/>
    <lineage>
        <taxon>unclassified sequences</taxon>
        <taxon>metagenomes</taxon>
        <taxon>ecological metagenomes</taxon>
    </lineage>
</organism>
<reference evidence="1" key="1">
    <citation type="journal article" date="2015" name="Nature">
        <title>Complex archaea that bridge the gap between prokaryotes and eukaryotes.</title>
        <authorList>
            <person name="Spang A."/>
            <person name="Saw J.H."/>
            <person name="Jorgensen S.L."/>
            <person name="Zaremba-Niedzwiedzka K."/>
            <person name="Martijn J."/>
            <person name="Lind A.E."/>
            <person name="van Eijk R."/>
            <person name="Schleper C."/>
            <person name="Guy L."/>
            <person name="Ettema T.J."/>
        </authorList>
    </citation>
    <scope>NUCLEOTIDE SEQUENCE</scope>
</reference>